<dbReference type="SUPFAM" id="SSF54862">
    <property type="entry name" value="4Fe-4S ferredoxins"/>
    <property type="match status" value="1"/>
</dbReference>
<dbReference type="InterPro" id="IPR017900">
    <property type="entry name" value="4Fe4S_Fe_S_CS"/>
</dbReference>
<feature type="transmembrane region" description="Helical" evidence="7">
    <location>
        <begin position="299"/>
        <end position="316"/>
    </location>
</feature>
<keyword evidence="6 7" id="KW-0472">Membrane</keyword>
<accession>A0A6I3SNF4</accession>
<dbReference type="AlphaFoldDB" id="A0A6I3SNF4"/>
<gene>
    <name evidence="9" type="ORF">GJ688_16580</name>
</gene>
<dbReference type="InterPro" id="IPR017896">
    <property type="entry name" value="4Fe4S_Fe-S-bd"/>
</dbReference>
<dbReference type="PANTHER" id="PTHR30224">
    <property type="entry name" value="ELECTRON TRANSPORT PROTEIN"/>
    <property type="match status" value="1"/>
</dbReference>
<evidence type="ECO:0000256" key="1">
    <source>
        <dbReference type="ARBA" id="ARBA00004236"/>
    </source>
</evidence>
<dbReference type="OrthoDB" id="9806398at2"/>
<proteinExistence type="predicted"/>
<keyword evidence="4" id="KW-0408">Iron</keyword>
<keyword evidence="2" id="KW-1003">Cell membrane</keyword>
<keyword evidence="10" id="KW-1185">Reference proteome</keyword>
<comment type="subcellular location">
    <subcellularLocation>
        <location evidence="1">Cell membrane</location>
    </subcellularLocation>
</comment>
<evidence type="ECO:0000256" key="3">
    <source>
        <dbReference type="ARBA" id="ARBA00022723"/>
    </source>
</evidence>
<dbReference type="Pfam" id="PF12801">
    <property type="entry name" value="Fer4_5"/>
    <property type="match status" value="1"/>
</dbReference>
<dbReference type="GO" id="GO:0046872">
    <property type="term" value="F:metal ion binding"/>
    <property type="evidence" value="ECO:0007669"/>
    <property type="project" value="UniProtKB-KW"/>
</dbReference>
<dbReference type="PANTHER" id="PTHR30224:SF4">
    <property type="entry name" value="ELECTRON TRANSPORT PROTEIN YCCM-RELATED"/>
    <property type="match status" value="1"/>
</dbReference>
<dbReference type="RefSeq" id="WP_155477644.1">
    <property type="nucleotide sequence ID" value="NZ_WNKU01000028.1"/>
</dbReference>
<feature type="transmembrane region" description="Helical" evidence="7">
    <location>
        <begin position="20"/>
        <end position="39"/>
    </location>
</feature>
<evidence type="ECO:0000313" key="10">
    <source>
        <dbReference type="Proteomes" id="UP000430670"/>
    </source>
</evidence>
<dbReference type="GO" id="GO:0051536">
    <property type="term" value="F:iron-sulfur cluster binding"/>
    <property type="evidence" value="ECO:0007669"/>
    <property type="project" value="UniProtKB-KW"/>
</dbReference>
<dbReference type="GO" id="GO:0005886">
    <property type="term" value="C:plasma membrane"/>
    <property type="evidence" value="ECO:0007669"/>
    <property type="project" value="UniProtKB-SubCell"/>
</dbReference>
<reference evidence="9 10" key="1">
    <citation type="submission" date="2019-11" db="EMBL/GenBank/DDBJ databases">
        <title>Whole-genome sequence of a the green, strictly anaerobic photosynthetic bacterium Heliobacillus mobilis DSM 6151.</title>
        <authorList>
            <person name="Kyndt J.A."/>
            <person name="Meyer T.E."/>
        </authorList>
    </citation>
    <scope>NUCLEOTIDE SEQUENCE [LARGE SCALE GENOMIC DNA]</scope>
    <source>
        <strain evidence="9 10">DSM 6151</strain>
    </source>
</reference>
<dbReference type="PROSITE" id="PS00198">
    <property type="entry name" value="4FE4S_FER_1"/>
    <property type="match status" value="1"/>
</dbReference>
<evidence type="ECO:0000313" key="9">
    <source>
        <dbReference type="EMBL" id="MTV50563.1"/>
    </source>
</evidence>
<feature type="transmembrane region" description="Helical" evidence="7">
    <location>
        <begin position="192"/>
        <end position="212"/>
    </location>
</feature>
<feature type="domain" description="4Fe-4S ferredoxin-type" evidence="8">
    <location>
        <begin position="258"/>
        <end position="287"/>
    </location>
</feature>
<keyword evidence="3" id="KW-0479">Metal-binding</keyword>
<evidence type="ECO:0000256" key="7">
    <source>
        <dbReference type="SAM" id="Phobius"/>
    </source>
</evidence>
<feature type="transmembrane region" description="Helical" evidence="7">
    <location>
        <begin position="138"/>
        <end position="161"/>
    </location>
</feature>
<dbReference type="EMBL" id="WNKU01000028">
    <property type="protein sequence ID" value="MTV50563.1"/>
    <property type="molecule type" value="Genomic_DNA"/>
</dbReference>
<evidence type="ECO:0000256" key="2">
    <source>
        <dbReference type="ARBA" id="ARBA00022475"/>
    </source>
</evidence>
<evidence type="ECO:0000256" key="4">
    <source>
        <dbReference type="ARBA" id="ARBA00023004"/>
    </source>
</evidence>
<name>A0A6I3SNF4_HELMO</name>
<dbReference type="PROSITE" id="PS51379">
    <property type="entry name" value="4FE4S_FER_2"/>
    <property type="match status" value="1"/>
</dbReference>
<sequence length="344" mass="38715">MITPLKELVHHPFRHLRHAFQGMFLFLVAWTGWDFYRFYLTLLDPSATAVDRPPSVEAFLPISALLALRQYVATGLYDPIHPAGLTLLLIILASAVLFRRSFCSWICPIGAVNEAVSRLGQSLLRRWGHKAWVPRRGWAYGFSLIKFLLLLFFVYVIYVAMDIGQAIAFLQAPYNQVADIKMLLFFLEPSRITIIVLSLLALLHLIIPNFWCRFMCPYGALLGIVSKVSPTKLTRSPEGCVRCGTCRRSCLNGLDPMAMQSVTKEQCTFCLACVEQCPRQVLGVQTIGTGRLSLKKSSWCIAVGLVLLFSAGIILAKATGYWQGALTVDTIRQWMPLLDRLDHY</sequence>
<dbReference type="Pfam" id="PF13237">
    <property type="entry name" value="Fer4_10"/>
    <property type="match status" value="1"/>
</dbReference>
<keyword evidence="5" id="KW-0411">Iron-sulfur</keyword>
<evidence type="ECO:0000256" key="6">
    <source>
        <dbReference type="ARBA" id="ARBA00023136"/>
    </source>
</evidence>
<keyword evidence="7" id="KW-1133">Transmembrane helix</keyword>
<feature type="transmembrane region" description="Helical" evidence="7">
    <location>
        <begin position="80"/>
        <end position="98"/>
    </location>
</feature>
<keyword evidence="7" id="KW-0812">Transmembrane</keyword>
<dbReference type="Proteomes" id="UP000430670">
    <property type="component" value="Unassembled WGS sequence"/>
</dbReference>
<organism evidence="9 10">
    <name type="scientific">Heliobacterium mobile</name>
    <name type="common">Heliobacillus mobilis</name>
    <dbReference type="NCBI Taxonomy" id="28064"/>
    <lineage>
        <taxon>Bacteria</taxon>
        <taxon>Bacillati</taxon>
        <taxon>Bacillota</taxon>
        <taxon>Clostridia</taxon>
        <taxon>Eubacteriales</taxon>
        <taxon>Heliobacteriaceae</taxon>
        <taxon>Heliobacterium</taxon>
    </lineage>
</organism>
<protein>
    <submittedName>
        <fullName evidence="9">4Fe-4S binding protein</fullName>
    </submittedName>
</protein>
<evidence type="ECO:0000259" key="8">
    <source>
        <dbReference type="PROSITE" id="PS51379"/>
    </source>
</evidence>
<comment type="caution">
    <text evidence="9">The sequence shown here is derived from an EMBL/GenBank/DDBJ whole genome shotgun (WGS) entry which is preliminary data.</text>
</comment>
<evidence type="ECO:0000256" key="5">
    <source>
        <dbReference type="ARBA" id="ARBA00023014"/>
    </source>
</evidence>
<dbReference type="InterPro" id="IPR052378">
    <property type="entry name" value="NosR_regulator"/>
</dbReference>